<reference evidence="3" key="1">
    <citation type="journal article" date="2019" name="Int. J. Syst. Evol. Microbiol.">
        <title>The Global Catalogue of Microorganisms (GCM) 10K type strain sequencing project: providing services to taxonomists for standard genome sequencing and annotation.</title>
        <authorList>
            <consortium name="The Broad Institute Genomics Platform"/>
            <consortium name="The Broad Institute Genome Sequencing Center for Infectious Disease"/>
            <person name="Wu L."/>
            <person name="Ma J."/>
        </authorList>
    </citation>
    <scope>NUCLEOTIDE SEQUENCE [LARGE SCALE GENOMIC DNA]</scope>
    <source>
        <strain evidence="3">CGMCC 1.12931</strain>
    </source>
</reference>
<dbReference type="Pfam" id="PF07332">
    <property type="entry name" value="Phage_holin_3_6"/>
    <property type="match status" value="1"/>
</dbReference>
<dbReference type="Proteomes" id="UP000599179">
    <property type="component" value="Unassembled WGS sequence"/>
</dbReference>
<feature type="transmembrane region" description="Helical" evidence="1">
    <location>
        <begin position="74"/>
        <end position="93"/>
    </location>
</feature>
<gene>
    <name evidence="2" type="ORF">GCM10010832_14400</name>
</gene>
<dbReference type="EMBL" id="BMGM01000005">
    <property type="protein sequence ID" value="GGE35352.1"/>
    <property type="molecule type" value="Genomic_DNA"/>
</dbReference>
<sequence length="120" mass="13730">MPKKFNQHVDDLSADTQEYIESLIDYYKLDAFKKSAKAVSALLRFLAFTGIFLLFFAFLLIGLALLIGNLLDNIYLGFFCMALLNLIIMLFILTNGKKLIDKIVLSFFAEIFKDLTTEEE</sequence>
<dbReference type="InterPro" id="IPR009937">
    <property type="entry name" value="Phage_holin_3_6"/>
</dbReference>
<evidence type="ECO:0000313" key="2">
    <source>
        <dbReference type="EMBL" id="GGE35352.1"/>
    </source>
</evidence>
<evidence type="ECO:0000313" key="3">
    <source>
        <dbReference type="Proteomes" id="UP000599179"/>
    </source>
</evidence>
<protein>
    <recommendedName>
        <fullName evidence="4">Holin-X, holin superfamily III</fullName>
    </recommendedName>
</protein>
<keyword evidence="1" id="KW-0472">Membrane</keyword>
<evidence type="ECO:0000256" key="1">
    <source>
        <dbReference type="SAM" id="Phobius"/>
    </source>
</evidence>
<feature type="transmembrane region" description="Helical" evidence="1">
    <location>
        <begin position="42"/>
        <end position="68"/>
    </location>
</feature>
<keyword evidence="1" id="KW-1133">Transmembrane helix</keyword>
<dbReference type="RefSeq" id="WP_188458424.1">
    <property type="nucleotide sequence ID" value="NZ_BMGM01000005.1"/>
</dbReference>
<comment type="caution">
    <text evidence="2">The sequence shown here is derived from an EMBL/GenBank/DDBJ whole genome shotgun (WGS) entry which is preliminary data.</text>
</comment>
<evidence type="ECO:0008006" key="4">
    <source>
        <dbReference type="Google" id="ProtNLM"/>
    </source>
</evidence>
<proteinExistence type="predicted"/>
<name>A0ABQ1SEZ4_9FLAO</name>
<keyword evidence="1" id="KW-0812">Transmembrane</keyword>
<accession>A0ABQ1SEZ4</accession>
<keyword evidence="3" id="KW-1185">Reference proteome</keyword>
<organism evidence="2 3">
    <name type="scientific">Psychroflexus planctonicus</name>
    <dbReference type="NCBI Taxonomy" id="1526575"/>
    <lineage>
        <taxon>Bacteria</taxon>
        <taxon>Pseudomonadati</taxon>
        <taxon>Bacteroidota</taxon>
        <taxon>Flavobacteriia</taxon>
        <taxon>Flavobacteriales</taxon>
        <taxon>Flavobacteriaceae</taxon>
        <taxon>Psychroflexus</taxon>
    </lineage>
</organism>